<dbReference type="AlphaFoldDB" id="A0A9D1M196"/>
<keyword evidence="2" id="KW-0808">Transferase</keyword>
<evidence type="ECO:0000256" key="1">
    <source>
        <dbReference type="ARBA" id="ARBA00022676"/>
    </source>
</evidence>
<dbReference type="Pfam" id="PF00535">
    <property type="entry name" value="Glycos_transf_2"/>
    <property type="match status" value="1"/>
</dbReference>
<evidence type="ECO:0000313" key="5">
    <source>
        <dbReference type="Proteomes" id="UP000824093"/>
    </source>
</evidence>
<protein>
    <submittedName>
        <fullName evidence="4">Glycosyltransferase</fullName>
    </submittedName>
</protein>
<gene>
    <name evidence="4" type="ORF">IAB70_03760</name>
</gene>
<proteinExistence type="predicted"/>
<dbReference type="Proteomes" id="UP000824093">
    <property type="component" value="Unassembled WGS sequence"/>
</dbReference>
<evidence type="ECO:0000256" key="2">
    <source>
        <dbReference type="ARBA" id="ARBA00022679"/>
    </source>
</evidence>
<dbReference type="InterPro" id="IPR001173">
    <property type="entry name" value="Glyco_trans_2-like"/>
</dbReference>
<dbReference type="EMBL" id="DVNH01000025">
    <property type="protein sequence ID" value="HIU51722.1"/>
    <property type="molecule type" value="Genomic_DNA"/>
</dbReference>
<feature type="domain" description="Glycosyltransferase 2-like" evidence="3">
    <location>
        <begin position="7"/>
        <end position="140"/>
    </location>
</feature>
<dbReference type="PANTHER" id="PTHR22916">
    <property type="entry name" value="GLYCOSYLTRANSFERASE"/>
    <property type="match status" value="1"/>
</dbReference>
<evidence type="ECO:0000313" key="4">
    <source>
        <dbReference type="EMBL" id="HIU51722.1"/>
    </source>
</evidence>
<dbReference type="PANTHER" id="PTHR22916:SF51">
    <property type="entry name" value="GLYCOSYLTRANSFERASE EPSH-RELATED"/>
    <property type="match status" value="1"/>
</dbReference>
<name>A0A9D1M196_9FIRM</name>
<reference evidence="4" key="1">
    <citation type="submission" date="2020-10" db="EMBL/GenBank/DDBJ databases">
        <authorList>
            <person name="Gilroy R."/>
        </authorList>
    </citation>
    <scope>NUCLEOTIDE SEQUENCE</scope>
    <source>
        <strain evidence="4">CHK195-15760</strain>
    </source>
</reference>
<reference evidence="4" key="2">
    <citation type="journal article" date="2021" name="PeerJ">
        <title>Extensive microbial diversity within the chicken gut microbiome revealed by metagenomics and culture.</title>
        <authorList>
            <person name="Gilroy R."/>
            <person name="Ravi A."/>
            <person name="Getino M."/>
            <person name="Pursley I."/>
            <person name="Horton D.L."/>
            <person name="Alikhan N.F."/>
            <person name="Baker D."/>
            <person name="Gharbi K."/>
            <person name="Hall N."/>
            <person name="Watson M."/>
            <person name="Adriaenssens E.M."/>
            <person name="Foster-Nyarko E."/>
            <person name="Jarju S."/>
            <person name="Secka A."/>
            <person name="Antonio M."/>
            <person name="Oren A."/>
            <person name="Chaudhuri R.R."/>
            <person name="La Ragione R."/>
            <person name="Hildebrand F."/>
            <person name="Pallen M.J."/>
        </authorList>
    </citation>
    <scope>NUCLEOTIDE SEQUENCE</scope>
    <source>
        <strain evidence="4">CHK195-15760</strain>
    </source>
</reference>
<evidence type="ECO:0000259" key="3">
    <source>
        <dbReference type="Pfam" id="PF00535"/>
    </source>
</evidence>
<keyword evidence="1" id="KW-0328">Glycosyltransferase</keyword>
<sequence>MESDLISVIVPVYKTEPYLAKCIESILDQTYSNLEIILVDDGSPDNCGNICDEFAKKDSRIVVIHQKNGGLSNARNSALNIAKGNYIGFVDSDDYIASDMFETLFNLAKNHHSNLAMVSFDEVNENDHIINPKQYTNQIQTLDCVHSIKELLIDDKIQNYVWNKLYHRDLFETIRFPEGKSFEDISIMIEVFEKANGIVYFDSPKYHYLKRSTSIVNAHSHKTVEDHVEVLTKRYQYLEGKYPEIEFYNAYSFFSMMLFFYKNTLVFDFEDLFQKFEEQYPLLIHLYETYKNDILNLLDPYRMIILSCMLWDRKRSASILKQLEQEKLNKLNS</sequence>
<dbReference type="CDD" id="cd00761">
    <property type="entry name" value="Glyco_tranf_GTA_type"/>
    <property type="match status" value="1"/>
</dbReference>
<comment type="caution">
    <text evidence="4">The sequence shown here is derived from an EMBL/GenBank/DDBJ whole genome shotgun (WGS) entry which is preliminary data.</text>
</comment>
<dbReference type="SUPFAM" id="SSF53448">
    <property type="entry name" value="Nucleotide-diphospho-sugar transferases"/>
    <property type="match status" value="1"/>
</dbReference>
<dbReference type="GO" id="GO:0016757">
    <property type="term" value="F:glycosyltransferase activity"/>
    <property type="evidence" value="ECO:0007669"/>
    <property type="project" value="UniProtKB-KW"/>
</dbReference>
<dbReference type="Gene3D" id="3.90.550.10">
    <property type="entry name" value="Spore Coat Polysaccharide Biosynthesis Protein SpsA, Chain A"/>
    <property type="match status" value="1"/>
</dbReference>
<accession>A0A9D1M196</accession>
<dbReference type="InterPro" id="IPR029044">
    <property type="entry name" value="Nucleotide-diphossugar_trans"/>
</dbReference>
<organism evidence="4 5">
    <name type="scientific">Candidatus Merdicola faecigallinarum</name>
    <dbReference type="NCBI Taxonomy" id="2840862"/>
    <lineage>
        <taxon>Bacteria</taxon>
        <taxon>Bacillati</taxon>
        <taxon>Bacillota</taxon>
        <taxon>Clostridia</taxon>
        <taxon>Candidatus Merdicola</taxon>
    </lineage>
</organism>